<dbReference type="SUPFAM" id="SSF56112">
    <property type="entry name" value="Protein kinase-like (PK-like)"/>
    <property type="match status" value="1"/>
</dbReference>
<dbReference type="Gene3D" id="3.30.10.20">
    <property type="match status" value="3"/>
</dbReference>
<keyword evidence="14" id="KW-0472">Membrane</keyword>
<keyword evidence="8" id="KW-0735">Signal-anchor</keyword>
<dbReference type="Gene3D" id="1.10.510.10">
    <property type="entry name" value="Transferase(Phosphotransferase) domain 1"/>
    <property type="match status" value="1"/>
</dbReference>
<dbReference type="GO" id="GO:0007165">
    <property type="term" value="P:signal transduction"/>
    <property type="evidence" value="ECO:0007669"/>
    <property type="project" value="UniProtKB-ARBA"/>
</dbReference>
<evidence type="ECO:0000313" key="17">
    <source>
        <dbReference type="EMBL" id="TDM15061.1"/>
    </source>
</evidence>
<evidence type="ECO:0000256" key="11">
    <source>
        <dbReference type="ARBA" id="ARBA00060432"/>
    </source>
</evidence>
<dbReference type="PROSITE" id="PS51178">
    <property type="entry name" value="PASTA"/>
    <property type="match status" value="3"/>
</dbReference>
<feature type="domain" description="Protein kinase" evidence="15">
    <location>
        <begin position="10"/>
        <end position="270"/>
    </location>
</feature>
<dbReference type="FunFam" id="3.30.200.20:FF:000035">
    <property type="entry name" value="Serine/threonine protein kinase Stk1"/>
    <property type="match status" value="1"/>
</dbReference>
<reference evidence="17 18" key="1">
    <citation type="submission" date="2019-01" db="EMBL/GenBank/DDBJ databases">
        <title>Draft genome sequences of the type strains of six Macrococcus species.</title>
        <authorList>
            <person name="Mazhar S."/>
            <person name="Altermann E."/>
            <person name="Hill C."/>
            <person name="Mcauliffe O."/>
        </authorList>
    </citation>
    <scope>NUCLEOTIDE SEQUENCE [LARGE SCALE GENOMIC DNA]</scope>
    <source>
        <strain evidence="17 18">ATCC 51825</strain>
    </source>
</reference>
<evidence type="ECO:0000256" key="7">
    <source>
        <dbReference type="ARBA" id="ARBA00022840"/>
    </source>
</evidence>
<feature type="region of interest" description="Disordered" evidence="13">
    <location>
        <begin position="531"/>
        <end position="567"/>
    </location>
</feature>
<dbReference type="InterPro" id="IPR011009">
    <property type="entry name" value="Kinase-like_dom_sf"/>
</dbReference>
<dbReference type="PANTHER" id="PTHR43289">
    <property type="entry name" value="MITOGEN-ACTIVATED PROTEIN KINASE KINASE KINASE 20-RELATED"/>
    <property type="match status" value="1"/>
</dbReference>
<dbReference type="Gene3D" id="2.60.40.2560">
    <property type="match status" value="1"/>
</dbReference>
<evidence type="ECO:0000256" key="9">
    <source>
        <dbReference type="ARBA" id="ARBA00047899"/>
    </source>
</evidence>
<dbReference type="SMART" id="SM00740">
    <property type="entry name" value="PASTA"/>
    <property type="match status" value="3"/>
</dbReference>
<evidence type="ECO:0000256" key="1">
    <source>
        <dbReference type="ARBA" id="ARBA00012513"/>
    </source>
</evidence>
<dbReference type="Pfam" id="PF00069">
    <property type="entry name" value="Pkinase"/>
    <property type="match status" value="1"/>
</dbReference>
<evidence type="ECO:0000256" key="3">
    <source>
        <dbReference type="ARBA" id="ARBA00022544"/>
    </source>
</evidence>
<evidence type="ECO:0000313" key="18">
    <source>
        <dbReference type="Proteomes" id="UP000294843"/>
    </source>
</evidence>
<dbReference type="InterPro" id="IPR000719">
    <property type="entry name" value="Prot_kinase_dom"/>
</dbReference>
<dbReference type="Proteomes" id="UP000294843">
    <property type="component" value="Unassembled WGS sequence"/>
</dbReference>
<evidence type="ECO:0000259" key="15">
    <source>
        <dbReference type="PROSITE" id="PS50011"/>
    </source>
</evidence>
<accession>A0A4R6C1Q9</accession>
<keyword evidence="7" id="KW-0067">ATP-binding</keyword>
<evidence type="ECO:0000256" key="14">
    <source>
        <dbReference type="SAM" id="Phobius"/>
    </source>
</evidence>
<name>A0A4R6C1Q9_9STAP</name>
<keyword evidence="18" id="KW-1185">Reference proteome</keyword>
<comment type="subcellular location">
    <subcellularLocation>
        <location evidence="11">Spore membrane</location>
        <topology evidence="11">Single-pass type II membrane protein</topology>
    </subcellularLocation>
</comment>
<dbReference type="FunFam" id="1.10.510.10:FF:000021">
    <property type="entry name" value="Serine/threonine protein kinase"/>
    <property type="match status" value="1"/>
</dbReference>
<dbReference type="CDD" id="cd14014">
    <property type="entry name" value="STKc_PknB_like"/>
    <property type="match status" value="1"/>
</dbReference>
<dbReference type="GO" id="GO:0071224">
    <property type="term" value="P:cellular response to peptidoglycan"/>
    <property type="evidence" value="ECO:0007669"/>
    <property type="project" value="UniProtKB-ARBA"/>
</dbReference>
<evidence type="ECO:0000256" key="5">
    <source>
        <dbReference type="ARBA" id="ARBA00022741"/>
    </source>
</evidence>
<dbReference type="OrthoDB" id="9788659at2"/>
<dbReference type="RefSeq" id="WP_133451259.1">
    <property type="nucleotide sequence ID" value="NZ_SCWF01000002.1"/>
</dbReference>
<evidence type="ECO:0000256" key="6">
    <source>
        <dbReference type="ARBA" id="ARBA00022777"/>
    </source>
</evidence>
<evidence type="ECO:0000256" key="13">
    <source>
        <dbReference type="SAM" id="MobiDB-lite"/>
    </source>
</evidence>
<dbReference type="CDD" id="cd06577">
    <property type="entry name" value="PASTA_pknB"/>
    <property type="match status" value="2"/>
</dbReference>
<dbReference type="InterPro" id="IPR008271">
    <property type="entry name" value="Ser/Thr_kinase_AS"/>
</dbReference>
<keyword evidence="5" id="KW-0547">Nucleotide-binding</keyword>
<dbReference type="EC" id="2.7.11.1" evidence="1"/>
<evidence type="ECO:0000256" key="8">
    <source>
        <dbReference type="ARBA" id="ARBA00022968"/>
    </source>
</evidence>
<dbReference type="EMBL" id="SCWF01000002">
    <property type="protein sequence ID" value="TDM15061.1"/>
    <property type="molecule type" value="Genomic_DNA"/>
</dbReference>
<dbReference type="PROSITE" id="PS00108">
    <property type="entry name" value="PROTEIN_KINASE_ST"/>
    <property type="match status" value="1"/>
</dbReference>
<keyword evidence="2" id="KW-0723">Serine/threonine-protein kinase</keyword>
<proteinExistence type="predicted"/>
<feature type="transmembrane region" description="Helical" evidence="14">
    <location>
        <begin position="310"/>
        <end position="332"/>
    </location>
</feature>
<dbReference type="NCBIfam" id="NF033483">
    <property type="entry name" value="PknB_PASTA_kin"/>
    <property type="match status" value="1"/>
</dbReference>
<evidence type="ECO:0000256" key="12">
    <source>
        <dbReference type="ARBA" id="ARBA00070041"/>
    </source>
</evidence>
<evidence type="ECO:0000256" key="4">
    <source>
        <dbReference type="ARBA" id="ARBA00022679"/>
    </source>
</evidence>
<dbReference type="Pfam" id="PF03793">
    <property type="entry name" value="PASTA"/>
    <property type="match status" value="3"/>
</dbReference>
<feature type="domain" description="PASTA" evidence="16">
    <location>
        <begin position="468"/>
        <end position="534"/>
    </location>
</feature>
<dbReference type="SMART" id="SM00220">
    <property type="entry name" value="S_TKc"/>
    <property type="match status" value="1"/>
</dbReference>
<dbReference type="PANTHER" id="PTHR43289:SF34">
    <property type="entry name" value="SERINE_THREONINE-PROTEIN KINASE YBDM-RELATED"/>
    <property type="match status" value="1"/>
</dbReference>
<keyword evidence="3" id="KW-0309">Germination</keyword>
<feature type="domain" description="PASTA" evidence="16">
    <location>
        <begin position="332"/>
        <end position="399"/>
    </location>
</feature>
<dbReference type="GO" id="GO:0009847">
    <property type="term" value="P:spore germination"/>
    <property type="evidence" value="ECO:0007669"/>
    <property type="project" value="UniProtKB-ARBA"/>
</dbReference>
<protein>
    <recommendedName>
        <fullName evidence="12">Serine/threonine-protein kinase PrkC</fullName>
        <ecNumber evidence="1">2.7.11.1</ecNumber>
    </recommendedName>
</protein>
<comment type="catalytic activity">
    <reaction evidence="10">
        <text>L-seryl-[protein] + ATP = O-phospho-L-seryl-[protein] + ADP + H(+)</text>
        <dbReference type="Rhea" id="RHEA:17989"/>
        <dbReference type="Rhea" id="RHEA-COMP:9863"/>
        <dbReference type="Rhea" id="RHEA-COMP:11604"/>
        <dbReference type="ChEBI" id="CHEBI:15378"/>
        <dbReference type="ChEBI" id="CHEBI:29999"/>
        <dbReference type="ChEBI" id="CHEBI:30616"/>
        <dbReference type="ChEBI" id="CHEBI:83421"/>
        <dbReference type="ChEBI" id="CHEBI:456216"/>
        <dbReference type="EC" id="2.7.11.1"/>
    </reaction>
</comment>
<organism evidence="17 18">
    <name type="scientific">Macrococcus bovicus</name>
    <dbReference type="NCBI Taxonomy" id="69968"/>
    <lineage>
        <taxon>Bacteria</taxon>
        <taxon>Bacillati</taxon>
        <taxon>Bacillota</taxon>
        <taxon>Bacilli</taxon>
        <taxon>Bacillales</taxon>
        <taxon>Staphylococcaceae</taxon>
        <taxon>Macrococcus</taxon>
    </lineage>
</organism>
<dbReference type="InterPro" id="IPR005543">
    <property type="entry name" value="PASTA_dom"/>
</dbReference>
<evidence type="ECO:0000256" key="10">
    <source>
        <dbReference type="ARBA" id="ARBA00048679"/>
    </source>
</evidence>
<comment type="caution">
    <text evidence="17">The sequence shown here is derived from an EMBL/GenBank/DDBJ whole genome shotgun (WGS) entry which is preliminary data.</text>
</comment>
<keyword evidence="4" id="KW-0808">Transferase</keyword>
<dbReference type="Gene3D" id="3.30.200.20">
    <property type="entry name" value="Phosphorylase Kinase, domain 1"/>
    <property type="match status" value="1"/>
</dbReference>
<evidence type="ECO:0000259" key="16">
    <source>
        <dbReference type="PROSITE" id="PS51178"/>
    </source>
</evidence>
<dbReference type="AlphaFoldDB" id="A0A4R6C1Q9"/>
<dbReference type="GO" id="GO:0005524">
    <property type="term" value="F:ATP binding"/>
    <property type="evidence" value="ECO:0007669"/>
    <property type="project" value="UniProtKB-KW"/>
</dbReference>
<comment type="catalytic activity">
    <reaction evidence="9">
        <text>L-threonyl-[protein] + ATP = O-phospho-L-threonyl-[protein] + ADP + H(+)</text>
        <dbReference type="Rhea" id="RHEA:46608"/>
        <dbReference type="Rhea" id="RHEA-COMP:11060"/>
        <dbReference type="Rhea" id="RHEA-COMP:11605"/>
        <dbReference type="ChEBI" id="CHEBI:15378"/>
        <dbReference type="ChEBI" id="CHEBI:30013"/>
        <dbReference type="ChEBI" id="CHEBI:30616"/>
        <dbReference type="ChEBI" id="CHEBI:61977"/>
        <dbReference type="ChEBI" id="CHEBI:456216"/>
        <dbReference type="EC" id="2.7.11.1"/>
    </reaction>
</comment>
<feature type="compositionally biased region" description="Acidic residues" evidence="13">
    <location>
        <begin position="541"/>
        <end position="565"/>
    </location>
</feature>
<keyword evidence="14" id="KW-1133">Transmembrane helix</keyword>
<feature type="domain" description="PASTA" evidence="16">
    <location>
        <begin position="400"/>
        <end position="467"/>
    </location>
</feature>
<dbReference type="PROSITE" id="PS50011">
    <property type="entry name" value="PROTEIN_KINASE_DOM"/>
    <property type="match status" value="1"/>
</dbReference>
<keyword evidence="6 17" id="KW-0418">Kinase</keyword>
<evidence type="ECO:0000256" key="2">
    <source>
        <dbReference type="ARBA" id="ARBA00022527"/>
    </source>
</evidence>
<gene>
    <name evidence="17" type="primary">pknB</name>
    <name evidence="17" type="ORF">ERX55_03730</name>
</gene>
<dbReference type="Pfam" id="PF21160">
    <property type="entry name" value="PrkC-like_PASTA-like"/>
    <property type="match status" value="1"/>
</dbReference>
<sequence>MLGHIISERYHLTKLIGGGGASQVYLADDLILEQQVAVKVITIPAHDKERAVQRFEREVENATTLSHPNIVKVLDVDEDDYHYYLVMEYIDGPTLSDYIQEKGRLSVEEAVYFTKQVLRGIGHAHQHMIIHRDIKPQNILMTHDQILKITDFGIARVLSETAMTQTNHIMGSVHYLSPEQAKGKAIDESSDIYAIGVVLYEMLTGKPPFEGESAVSIAIKQIQEALPLVTEVRDDVPQSLENVIIKATMKEKYSRYRTTDEMYSDLATVLDEKRREEARYTVIEDKTMVMPAVQTDSGSERAEPKKKNRFLLLFLPLLLLLILGGMAVYLFMPKTSFVPDITGRQLSDGVKLLEKEHLRKGRVINEFSEQYEDGMIISANPSDGEKVKEFTKINLVVSKGRETFRIKNYIGQNIETVKEKLYKAGFNKVKVQEVESDKAVGDILSQNLAEGEEVEPAKATMELKVSKGHDDIYMNDYRGQDYQSVKEQLEAQGFNVKISGESYDAEVEAGHILSQSALNLALPYGSTVSFELSKGKKPESEEPTTEEPTTEEPTTEEPTTEDQSDDSAAMIKNYTSTVIVPYGGSFEGPTSGKAQLIEIYVEDKNHQLTDVYQTISTSNNQTVTIPMIIEEGKAGRYVIKINGKTFEKETIDYDDI</sequence>
<keyword evidence="14" id="KW-0812">Transmembrane</keyword>
<dbReference type="GO" id="GO:0004674">
    <property type="term" value="F:protein serine/threonine kinase activity"/>
    <property type="evidence" value="ECO:0007669"/>
    <property type="project" value="UniProtKB-KW"/>
</dbReference>